<dbReference type="GO" id="GO:0042797">
    <property type="term" value="P:tRNA transcription by RNA polymerase III"/>
    <property type="evidence" value="ECO:0007669"/>
    <property type="project" value="TreeGrafter"/>
</dbReference>
<dbReference type="AlphaFoldDB" id="A0AAN8GHR5"/>
<dbReference type="InterPro" id="IPR045576">
    <property type="entry name" value="RPC5_C"/>
</dbReference>
<keyword evidence="4" id="KW-1185">Reference proteome</keyword>
<dbReference type="Proteomes" id="UP001347796">
    <property type="component" value="Unassembled WGS sequence"/>
</dbReference>
<accession>A0AAN8GHR5</accession>
<dbReference type="PANTHER" id="PTHR12069">
    <property type="entry name" value="DNA-DIRECTED RNA POLYMERASES III 80 KDA POLYPEPTIDE RNA POLYMERASE III SUBUNIT 5"/>
    <property type="match status" value="1"/>
</dbReference>
<dbReference type="PANTHER" id="PTHR12069:SF0">
    <property type="entry name" value="DNA-DIRECTED RNA POLYMERASE III SUBUNIT RPC5"/>
    <property type="match status" value="1"/>
</dbReference>
<evidence type="ECO:0000259" key="2">
    <source>
        <dbReference type="Pfam" id="PF19725"/>
    </source>
</evidence>
<dbReference type="GO" id="GO:0005666">
    <property type="term" value="C:RNA polymerase III complex"/>
    <property type="evidence" value="ECO:0007669"/>
    <property type="project" value="TreeGrafter"/>
</dbReference>
<evidence type="ECO:0000313" key="3">
    <source>
        <dbReference type="EMBL" id="KAK6169449.1"/>
    </source>
</evidence>
<name>A0AAN8GHR5_PATCE</name>
<feature type="region of interest" description="Disordered" evidence="1">
    <location>
        <begin position="443"/>
        <end position="517"/>
    </location>
</feature>
<comment type="caution">
    <text evidence="3">The sequence shown here is derived from an EMBL/GenBank/DDBJ whole genome shotgun (WGS) entry which is preliminary data.</text>
</comment>
<evidence type="ECO:0000256" key="1">
    <source>
        <dbReference type="SAM" id="MobiDB-lite"/>
    </source>
</evidence>
<sequence length="685" mass="78025">MADDDDPVVQEIDVFLSKSLSENLYLLQYPVRTCNLPYDDVEHLSTKVKTEQKKVEMELAMNTESSNYADSKGEQIALNVDGSNDGREAKVYTSDRMDKQVLRSTPQTSCTKRYAVGLLKDGEMHMTPLSAIVQMKPAFEYLDKADVREKNKMAALADAESSQDEAEDDAKPVTVKFARPENDITKARRLASYKYLNSHREKERWIPVQYHNKYTDRSASERLSLIASKNDDISEFHLQGRDYLHTLVPGEKSEENARPEMPSNVLSLSHLRTLPLPDQIKSLLINVKVIRFNQLLSLLDPGTDVVAVLRSLQHYALLVQGCWIVKSEILYPKDACSPESGVSSEYLCRGRDFIMWKFTHSRYVIRKDISSVIKLPAEDVKVLLEQMSSVKANKGWEFLFEYDTEFCDKYNEIVERQKMLWDARYQTLSKVFKIPKDADKKAKGAESTLITQATSDKPKRKKSSSSRKRTSSGHSMSDVSDMETDTRHNSESDTTETANNCEPMEITENNHVTTNSNSPIKIKDTKCDNGLTNDKQLTLELISFVRDLLNTKKVFTISELRKRFDIKLSECSPGHVLFSGVTEQTLTDTIITSGGIQLNNKWPPKSKSEVIFAQVRAGDIFDEMRPHLLDLFNSSFRVKISTVKSHLQENIEDEITETTCKKLLKDYCVSRGGFWYLKETLPTES</sequence>
<protein>
    <recommendedName>
        <fullName evidence="2">DNA-directed RNA polymerase III subunit RPC5 C-terminal domain-containing protein</fullName>
    </recommendedName>
</protein>
<dbReference type="EMBL" id="JAZGQO010000015">
    <property type="protein sequence ID" value="KAK6169449.1"/>
    <property type="molecule type" value="Genomic_DNA"/>
</dbReference>
<dbReference type="InterPro" id="IPR006886">
    <property type="entry name" value="RNA_pol_III_Rpc5"/>
</dbReference>
<dbReference type="Pfam" id="PF04801">
    <property type="entry name" value="RPC5"/>
    <property type="match status" value="1"/>
</dbReference>
<evidence type="ECO:0000313" key="4">
    <source>
        <dbReference type="Proteomes" id="UP001347796"/>
    </source>
</evidence>
<proteinExistence type="predicted"/>
<feature type="compositionally biased region" description="Basic residues" evidence="1">
    <location>
        <begin position="458"/>
        <end position="471"/>
    </location>
</feature>
<dbReference type="Pfam" id="PF19725">
    <property type="entry name" value="RPC5_C"/>
    <property type="match status" value="1"/>
</dbReference>
<reference evidence="3 4" key="1">
    <citation type="submission" date="2024-01" db="EMBL/GenBank/DDBJ databases">
        <title>The genome of the rayed Mediterranean limpet Patella caerulea (Linnaeus, 1758).</title>
        <authorList>
            <person name="Anh-Thu Weber A."/>
            <person name="Halstead-Nussloch G."/>
        </authorList>
    </citation>
    <scope>NUCLEOTIDE SEQUENCE [LARGE SCALE GENOMIC DNA]</scope>
    <source>
        <strain evidence="3">AATW-2023a</strain>
        <tissue evidence="3">Whole specimen</tissue>
    </source>
</reference>
<gene>
    <name evidence="3" type="ORF">SNE40_020504</name>
</gene>
<feature type="compositionally biased region" description="Polar residues" evidence="1">
    <location>
        <begin position="507"/>
        <end position="517"/>
    </location>
</feature>
<organism evidence="3 4">
    <name type="scientific">Patella caerulea</name>
    <name type="common">Rayed Mediterranean limpet</name>
    <dbReference type="NCBI Taxonomy" id="87958"/>
    <lineage>
        <taxon>Eukaryota</taxon>
        <taxon>Metazoa</taxon>
        <taxon>Spiralia</taxon>
        <taxon>Lophotrochozoa</taxon>
        <taxon>Mollusca</taxon>
        <taxon>Gastropoda</taxon>
        <taxon>Patellogastropoda</taxon>
        <taxon>Patelloidea</taxon>
        <taxon>Patellidae</taxon>
        <taxon>Patella</taxon>
    </lineage>
</organism>
<feature type="domain" description="DNA-directed RNA polymerase III subunit RPC5 C-terminal" evidence="2">
    <location>
        <begin position="484"/>
        <end position="681"/>
    </location>
</feature>